<dbReference type="EMBL" id="LR215048">
    <property type="protein sequence ID" value="VEU79709.1"/>
    <property type="molecule type" value="Genomic_DNA"/>
</dbReference>
<protein>
    <submittedName>
        <fullName evidence="10">Manganese transport system membrane protein mntB</fullName>
    </submittedName>
</protein>
<dbReference type="SUPFAM" id="SSF81345">
    <property type="entry name" value="ABC transporter involved in vitamin B12 uptake, BtuC"/>
    <property type="match status" value="1"/>
</dbReference>
<dbReference type="GO" id="GO:0043190">
    <property type="term" value="C:ATP-binding cassette (ABC) transporter complex"/>
    <property type="evidence" value="ECO:0007669"/>
    <property type="project" value="InterPro"/>
</dbReference>
<dbReference type="OrthoDB" id="9788905at2"/>
<dbReference type="InterPro" id="IPR001626">
    <property type="entry name" value="ABC_TroCD"/>
</dbReference>
<feature type="transmembrane region" description="Helical" evidence="9">
    <location>
        <begin position="252"/>
        <end position="272"/>
    </location>
</feature>
<feature type="transmembrane region" description="Helical" evidence="9">
    <location>
        <begin position="201"/>
        <end position="221"/>
    </location>
</feature>
<dbReference type="STRING" id="1278311.GCA_000428705_00732"/>
<accession>A0A449BBF6</accession>
<gene>
    <name evidence="10" type="primary">mntB_2</name>
    <name evidence="10" type="ORF">NCTC10138_00114</name>
</gene>
<proteinExistence type="inferred from homology"/>
<evidence type="ECO:0000256" key="3">
    <source>
        <dbReference type="ARBA" id="ARBA00022448"/>
    </source>
</evidence>
<evidence type="ECO:0000313" key="10">
    <source>
        <dbReference type="EMBL" id="VEU79709.1"/>
    </source>
</evidence>
<evidence type="ECO:0000256" key="4">
    <source>
        <dbReference type="ARBA" id="ARBA00022475"/>
    </source>
</evidence>
<feature type="transmembrane region" description="Helical" evidence="9">
    <location>
        <begin position="228"/>
        <end position="246"/>
    </location>
</feature>
<dbReference type="AlphaFoldDB" id="A0A449BBF6"/>
<dbReference type="Pfam" id="PF00950">
    <property type="entry name" value="ABC-3"/>
    <property type="match status" value="1"/>
</dbReference>
<keyword evidence="4" id="KW-1003">Cell membrane</keyword>
<feature type="transmembrane region" description="Helical" evidence="9">
    <location>
        <begin position="172"/>
        <end position="195"/>
    </location>
</feature>
<evidence type="ECO:0000313" key="11">
    <source>
        <dbReference type="Proteomes" id="UP000289841"/>
    </source>
</evidence>
<feature type="transmembrane region" description="Helical" evidence="9">
    <location>
        <begin position="141"/>
        <end position="160"/>
    </location>
</feature>
<feature type="transmembrane region" description="Helical" evidence="9">
    <location>
        <begin position="6"/>
        <end position="25"/>
    </location>
</feature>
<feature type="transmembrane region" description="Helical" evidence="9">
    <location>
        <begin position="56"/>
        <end position="77"/>
    </location>
</feature>
<sequence length="369" mass="40897">MSMSIFLIAAFTAMASSIVGVFLVLRKMSMMTDAISHTVLLGIILAYMIVNDLSSPLLIIGATIIGVTTVYLIEMLVKTKRTSEDAATGVVFPLLFSISVIIISLGFRNVHIDVDAVLLGSLELADQDSLLINGINIGPKSLYIMGTVFIINLLFFLLLYKELKIISFDPALAAVLGFMPVLIHYLLMTLVSITAVAAFNAVGSILVISLMVGPAMTALLFTRNLFKTVIFSMLIGILNSFIGYLIAYNTDLSISGMISVVTLAVFLIVLFFNPKNGVISKIISKKKQREDFTLLVLLMHIYTHSDISSEVKEVTFNNINFELNWKENKTYHYIKLGIENLYLEKQNDIIKLTQKGINFHNQKIEEFSS</sequence>
<keyword evidence="11" id="KW-1185">Reference proteome</keyword>
<organism evidence="10 11">
    <name type="scientific">Haploplasma axanthum</name>
    <name type="common">Acholeplasma axanthum</name>
    <dbReference type="NCBI Taxonomy" id="29552"/>
    <lineage>
        <taxon>Bacteria</taxon>
        <taxon>Bacillati</taxon>
        <taxon>Mycoplasmatota</taxon>
        <taxon>Mollicutes</taxon>
        <taxon>Acholeplasmatales</taxon>
        <taxon>Acholeplasmataceae</taxon>
        <taxon>Haploplasma</taxon>
    </lineage>
</organism>
<keyword evidence="3 8" id="KW-0813">Transport</keyword>
<dbReference type="InterPro" id="IPR037294">
    <property type="entry name" value="ABC_BtuC-like"/>
</dbReference>
<keyword evidence="6 9" id="KW-1133">Transmembrane helix</keyword>
<dbReference type="GO" id="GO:0055085">
    <property type="term" value="P:transmembrane transport"/>
    <property type="evidence" value="ECO:0007669"/>
    <property type="project" value="InterPro"/>
</dbReference>
<feature type="transmembrane region" description="Helical" evidence="9">
    <location>
        <begin position="89"/>
        <end position="107"/>
    </location>
</feature>
<dbReference type="RefSeq" id="WP_026390352.1">
    <property type="nucleotide sequence ID" value="NZ_LR215048.1"/>
</dbReference>
<name>A0A449BBF6_HAPAX</name>
<evidence type="ECO:0000256" key="9">
    <source>
        <dbReference type="SAM" id="Phobius"/>
    </source>
</evidence>
<evidence type="ECO:0000256" key="1">
    <source>
        <dbReference type="ARBA" id="ARBA00004651"/>
    </source>
</evidence>
<dbReference type="Gene3D" id="1.10.3470.10">
    <property type="entry name" value="ABC transporter involved in vitamin B12 uptake, BtuC"/>
    <property type="match status" value="1"/>
</dbReference>
<evidence type="ECO:0000256" key="2">
    <source>
        <dbReference type="ARBA" id="ARBA00008034"/>
    </source>
</evidence>
<reference evidence="10 11" key="1">
    <citation type="submission" date="2019-01" db="EMBL/GenBank/DDBJ databases">
        <authorList>
            <consortium name="Pathogen Informatics"/>
        </authorList>
    </citation>
    <scope>NUCLEOTIDE SEQUENCE [LARGE SCALE GENOMIC DNA]</scope>
    <source>
        <strain evidence="10 11">NCTC10138</strain>
    </source>
</reference>
<evidence type="ECO:0000256" key="8">
    <source>
        <dbReference type="RuleBase" id="RU003943"/>
    </source>
</evidence>
<keyword evidence="7 9" id="KW-0472">Membrane</keyword>
<dbReference type="PANTHER" id="PTHR30477:SF8">
    <property type="entry name" value="METAL TRANSPORT SYSTEM MEMBRANE PROTEIN CT_070-RELATED"/>
    <property type="match status" value="1"/>
</dbReference>
<keyword evidence="5 8" id="KW-0812">Transmembrane</keyword>
<evidence type="ECO:0000256" key="7">
    <source>
        <dbReference type="ARBA" id="ARBA00023136"/>
    </source>
</evidence>
<evidence type="ECO:0000256" key="5">
    <source>
        <dbReference type="ARBA" id="ARBA00022692"/>
    </source>
</evidence>
<dbReference type="KEGG" id="aaxa:NCTC10138_00114"/>
<feature type="transmembrane region" description="Helical" evidence="9">
    <location>
        <begin position="32"/>
        <end position="50"/>
    </location>
</feature>
<dbReference type="PANTHER" id="PTHR30477">
    <property type="entry name" value="ABC-TRANSPORTER METAL-BINDING PROTEIN"/>
    <property type="match status" value="1"/>
</dbReference>
<dbReference type="Proteomes" id="UP000289841">
    <property type="component" value="Chromosome"/>
</dbReference>
<dbReference type="CDD" id="cd06550">
    <property type="entry name" value="TM_ABC_iron-siderophores_like"/>
    <property type="match status" value="1"/>
</dbReference>
<comment type="similarity">
    <text evidence="2 8">Belongs to the ABC-3 integral membrane protein family.</text>
</comment>
<evidence type="ECO:0000256" key="6">
    <source>
        <dbReference type="ARBA" id="ARBA00022989"/>
    </source>
</evidence>
<comment type="subcellular location">
    <subcellularLocation>
        <location evidence="1 8">Cell membrane</location>
        <topology evidence="1 8">Multi-pass membrane protein</topology>
    </subcellularLocation>
</comment>
<dbReference type="GO" id="GO:0010043">
    <property type="term" value="P:response to zinc ion"/>
    <property type="evidence" value="ECO:0007669"/>
    <property type="project" value="TreeGrafter"/>
</dbReference>